<accession>A0A0D2M9S8</accession>
<dbReference type="AlphaFoldDB" id="A0A0D2M9S8"/>
<dbReference type="Proteomes" id="UP000054498">
    <property type="component" value="Unassembled WGS sequence"/>
</dbReference>
<proteinExistence type="predicted"/>
<evidence type="ECO:0000313" key="3">
    <source>
        <dbReference type="Proteomes" id="UP000054498"/>
    </source>
</evidence>
<keyword evidence="3" id="KW-1185">Reference proteome</keyword>
<protein>
    <submittedName>
        <fullName evidence="2">Uncharacterized protein</fullName>
    </submittedName>
</protein>
<evidence type="ECO:0000313" key="2">
    <source>
        <dbReference type="EMBL" id="KIY97726.1"/>
    </source>
</evidence>
<dbReference type="STRING" id="145388.A0A0D2M9S8"/>
<feature type="coiled-coil region" evidence="1">
    <location>
        <begin position="38"/>
        <end position="82"/>
    </location>
</feature>
<dbReference type="GeneID" id="25727377"/>
<sequence>MERRVEVQCSERGRALAHAWNASVDASEAAVAGLRASNEALKGRAAALAARNEELAREFKAVEFLRREALRFRSAMEDAQQRAADGAAEGAALRARLAALEADAAEVEAFTRKRLARLRWRNAVATLGTWSRESSVQSGGIKGGPGALLRRVKALESLTLAVLHTEHRKAAFGRGKQPEQYGAGGGAPRPDMMAAVKARTAPSGLAWARACGIWGDSGD</sequence>
<organism evidence="2 3">
    <name type="scientific">Monoraphidium neglectum</name>
    <dbReference type="NCBI Taxonomy" id="145388"/>
    <lineage>
        <taxon>Eukaryota</taxon>
        <taxon>Viridiplantae</taxon>
        <taxon>Chlorophyta</taxon>
        <taxon>core chlorophytes</taxon>
        <taxon>Chlorophyceae</taxon>
        <taxon>CS clade</taxon>
        <taxon>Sphaeropleales</taxon>
        <taxon>Selenastraceae</taxon>
        <taxon>Monoraphidium</taxon>
    </lineage>
</organism>
<dbReference type="KEGG" id="mng:MNEG_10235"/>
<dbReference type="RefSeq" id="XP_013896746.1">
    <property type="nucleotide sequence ID" value="XM_014041292.1"/>
</dbReference>
<name>A0A0D2M9S8_9CHLO</name>
<gene>
    <name evidence="2" type="ORF">MNEG_10235</name>
</gene>
<keyword evidence="1" id="KW-0175">Coiled coil</keyword>
<dbReference type="EMBL" id="KK102453">
    <property type="protein sequence ID" value="KIY97726.1"/>
    <property type="molecule type" value="Genomic_DNA"/>
</dbReference>
<evidence type="ECO:0000256" key="1">
    <source>
        <dbReference type="SAM" id="Coils"/>
    </source>
</evidence>
<reference evidence="2 3" key="1">
    <citation type="journal article" date="2013" name="BMC Genomics">
        <title>Reconstruction of the lipid metabolism for the microalga Monoraphidium neglectum from its genome sequence reveals characteristics suitable for biofuel production.</title>
        <authorList>
            <person name="Bogen C."/>
            <person name="Al-Dilaimi A."/>
            <person name="Albersmeier A."/>
            <person name="Wichmann J."/>
            <person name="Grundmann M."/>
            <person name="Rupp O."/>
            <person name="Lauersen K.J."/>
            <person name="Blifernez-Klassen O."/>
            <person name="Kalinowski J."/>
            <person name="Goesmann A."/>
            <person name="Mussgnug J.H."/>
            <person name="Kruse O."/>
        </authorList>
    </citation>
    <scope>NUCLEOTIDE SEQUENCE [LARGE SCALE GENOMIC DNA]</scope>
    <source>
        <strain evidence="2 3">SAG 48.87</strain>
    </source>
</reference>